<feature type="binding site" evidence="18">
    <location>
        <position position="122"/>
    </location>
    <ligand>
        <name>K(+)</name>
        <dbReference type="ChEBI" id="CHEBI:29103"/>
    </ligand>
</feature>
<feature type="domain" description="YjeF C-terminal" evidence="20">
    <location>
        <begin position="220"/>
        <end position="492"/>
    </location>
</feature>
<feature type="binding site" evidence="18">
    <location>
        <position position="155"/>
    </location>
    <ligand>
        <name>(6S)-NADPHX</name>
        <dbReference type="ChEBI" id="CHEBI:64076"/>
    </ligand>
</feature>
<evidence type="ECO:0000259" key="21">
    <source>
        <dbReference type="PROSITE" id="PS51385"/>
    </source>
</evidence>
<comment type="catalytic activity">
    <reaction evidence="1 18 19">
        <text>(6R)-NADHX = (6S)-NADHX</text>
        <dbReference type="Rhea" id="RHEA:32215"/>
        <dbReference type="ChEBI" id="CHEBI:64074"/>
        <dbReference type="ChEBI" id="CHEBI:64075"/>
        <dbReference type="EC" id="5.1.99.6"/>
    </reaction>
</comment>
<dbReference type="SUPFAM" id="SSF53613">
    <property type="entry name" value="Ribokinase-like"/>
    <property type="match status" value="1"/>
</dbReference>
<comment type="similarity">
    <text evidence="4 19">In the C-terminal section; belongs to the NnrD/CARKD family.</text>
</comment>
<dbReference type="Pfam" id="PF01256">
    <property type="entry name" value="Carb_kinase"/>
    <property type="match status" value="1"/>
</dbReference>
<dbReference type="CDD" id="cd01171">
    <property type="entry name" value="YXKO-related"/>
    <property type="match status" value="1"/>
</dbReference>
<evidence type="ECO:0000256" key="6">
    <source>
        <dbReference type="ARBA" id="ARBA00022741"/>
    </source>
</evidence>
<feature type="binding site" evidence="17">
    <location>
        <position position="312"/>
    </location>
    <ligand>
        <name>(6S)-NADPHX</name>
        <dbReference type="ChEBI" id="CHEBI:64076"/>
    </ligand>
</feature>
<evidence type="ECO:0000256" key="14">
    <source>
        <dbReference type="ARBA" id="ARBA00025153"/>
    </source>
</evidence>
<dbReference type="HAMAP" id="MF_01965">
    <property type="entry name" value="NADHX_dehydratase"/>
    <property type="match status" value="1"/>
</dbReference>
<dbReference type="PANTHER" id="PTHR12592:SF0">
    <property type="entry name" value="ATP-DEPENDENT (S)-NAD(P)H-HYDRATE DEHYDRATASE"/>
    <property type="match status" value="1"/>
</dbReference>
<keyword evidence="12 17" id="KW-0456">Lyase</keyword>
<comment type="cofactor">
    <cofactor evidence="17">
        <name>Mg(2+)</name>
        <dbReference type="ChEBI" id="CHEBI:18420"/>
    </cofactor>
</comment>
<evidence type="ECO:0000256" key="19">
    <source>
        <dbReference type="PIRNR" id="PIRNR017184"/>
    </source>
</evidence>
<protein>
    <recommendedName>
        <fullName evidence="19">Bifunctional NAD(P)H-hydrate repair enzyme</fullName>
    </recommendedName>
    <alternativeName>
        <fullName evidence="19">Nicotinamide nucleotide repair protein</fullName>
    </alternativeName>
    <domain>
        <recommendedName>
            <fullName evidence="19">ADP-dependent (S)-NAD(P)H-hydrate dehydratase</fullName>
            <ecNumber evidence="19">4.2.1.136</ecNumber>
        </recommendedName>
        <alternativeName>
            <fullName evidence="19">ADP-dependent NAD(P)HX dehydratase</fullName>
        </alternativeName>
    </domain>
    <domain>
        <recommendedName>
            <fullName evidence="19">NAD(P)H-hydrate epimerase</fullName>
            <ecNumber evidence="19">5.1.99.6</ecNumber>
        </recommendedName>
    </domain>
</protein>
<dbReference type="EMBL" id="JBAJEX010000001">
    <property type="protein sequence ID" value="MEO1765745.1"/>
    <property type="molecule type" value="Genomic_DNA"/>
</dbReference>
<dbReference type="InterPro" id="IPR029056">
    <property type="entry name" value="Ribokinase-like"/>
</dbReference>
<comment type="function">
    <text evidence="14 19">Bifunctional enzyme that catalyzes the epimerization of the S- and R-forms of NAD(P)HX and the dehydration of the S-form of NAD(P)HX at the expense of ADP, which is converted to AMP. This allows the repair of both epimers of NAD(P)HX, a damaged form of NAD(P)H that is a result of enzymatic or heat-dependent hydration.</text>
</comment>
<gene>
    <name evidence="17" type="primary">nnrD</name>
    <name evidence="18" type="synonym">nnrE</name>
    <name evidence="22" type="ORF">V6E02_00715</name>
</gene>
<keyword evidence="5 18" id="KW-0479">Metal-binding</keyword>
<accession>A0ABV0EAS4</accession>
<feature type="domain" description="YjeF N-terminal" evidence="21">
    <location>
        <begin position="13"/>
        <end position="212"/>
    </location>
</feature>
<comment type="similarity">
    <text evidence="18">Belongs to the NnrE/AIBP family.</text>
</comment>
<evidence type="ECO:0000256" key="1">
    <source>
        <dbReference type="ARBA" id="ARBA00000013"/>
    </source>
</evidence>
<dbReference type="Proteomes" id="UP001482231">
    <property type="component" value="Unassembled WGS sequence"/>
</dbReference>
<keyword evidence="7 17" id="KW-0067">ATP-binding</keyword>
<dbReference type="NCBIfam" id="TIGR00196">
    <property type="entry name" value="yjeF_cterm"/>
    <property type="match status" value="1"/>
</dbReference>
<evidence type="ECO:0000256" key="11">
    <source>
        <dbReference type="ARBA" id="ARBA00023235"/>
    </source>
</evidence>
<feature type="binding site" evidence="18">
    <location>
        <position position="137"/>
    </location>
    <ligand>
        <name>(6S)-NADPHX</name>
        <dbReference type="ChEBI" id="CHEBI:64076"/>
    </ligand>
</feature>
<comment type="subunit">
    <text evidence="17">Homotetramer.</text>
</comment>
<evidence type="ECO:0000256" key="4">
    <source>
        <dbReference type="ARBA" id="ARBA00009524"/>
    </source>
</evidence>
<keyword evidence="6 17" id="KW-0547">Nucleotide-binding</keyword>
<feature type="binding site" evidence="18">
    <location>
        <position position="158"/>
    </location>
    <ligand>
        <name>K(+)</name>
        <dbReference type="ChEBI" id="CHEBI:29103"/>
    </ligand>
</feature>
<evidence type="ECO:0000256" key="18">
    <source>
        <dbReference type="HAMAP-Rule" id="MF_01966"/>
    </source>
</evidence>
<evidence type="ECO:0000256" key="5">
    <source>
        <dbReference type="ARBA" id="ARBA00022723"/>
    </source>
</evidence>
<dbReference type="NCBIfam" id="TIGR00197">
    <property type="entry name" value="yjeF_nterm"/>
    <property type="match status" value="1"/>
</dbReference>
<dbReference type="InterPro" id="IPR004443">
    <property type="entry name" value="YjeF_N_dom"/>
</dbReference>
<dbReference type="Pfam" id="PF03853">
    <property type="entry name" value="YjeF_N"/>
    <property type="match status" value="1"/>
</dbReference>
<keyword evidence="9 18" id="KW-0630">Potassium</keyword>
<evidence type="ECO:0000256" key="10">
    <source>
        <dbReference type="ARBA" id="ARBA00023027"/>
    </source>
</evidence>
<dbReference type="PROSITE" id="PS51385">
    <property type="entry name" value="YJEF_N"/>
    <property type="match status" value="1"/>
</dbReference>
<evidence type="ECO:0000313" key="22">
    <source>
        <dbReference type="EMBL" id="MEO1765745.1"/>
    </source>
</evidence>
<evidence type="ECO:0000256" key="12">
    <source>
        <dbReference type="ARBA" id="ARBA00023239"/>
    </source>
</evidence>
<feature type="binding site" evidence="18">
    <location>
        <position position="60"/>
    </location>
    <ligand>
        <name>K(+)</name>
        <dbReference type="ChEBI" id="CHEBI:29103"/>
    </ligand>
</feature>
<proteinExistence type="inferred from homology"/>
<dbReference type="PIRSF" id="PIRSF017184">
    <property type="entry name" value="Nnr"/>
    <property type="match status" value="1"/>
</dbReference>
<name>A0ABV0EAS4_9BURK</name>
<evidence type="ECO:0000256" key="13">
    <source>
        <dbReference type="ARBA" id="ARBA00023268"/>
    </source>
</evidence>
<comment type="catalytic activity">
    <reaction evidence="15 17 19">
        <text>(6S)-NADHX + ADP = AMP + phosphate + NADH + H(+)</text>
        <dbReference type="Rhea" id="RHEA:32223"/>
        <dbReference type="ChEBI" id="CHEBI:15378"/>
        <dbReference type="ChEBI" id="CHEBI:43474"/>
        <dbReference type="ChEBI" id="CHEBI:57945"/>
        <dbReference type="ChEBI" id="CHEBI:64074"/>
        <dbReference type="ChEBI" id="CHEBI:456215"/>
        <dbReference type="ChEBI" id="CHEBI:456216"/>
        <dbReference type="EC" id="4.2.1.136"/>
    </reaction>
</comment>
<evidence type="ECO:0000256" key="9">
    <source>
        <dbReference type="ARBA" id="ARBA00022958"/>
    </source>
</evidence>
<evidence type="ECO:0000256" key="8">
    <source>
        <dbReference type="ARBA" id="ARBA00022857"/>
    </source>
</evidence>
<dbReference type="EC" id="5.1.99.6" evidence="19"/>
<keyword evidence="11 18" id="KW-0413">Isomerase</keyword>
<dbReference type="PROSITE" id="PS51383">
    <property type="entry name" value="YJEF_C_3"/>
    <property type="match status" value="1"/>
</dbReference>
<dbReference type="EC" id="4.2.1.136" evidence="19"/>
<dbReference type="InterPro" id="IPR000631">
    <property type="entry name" value="CARKD"/>
</dbReference>
<evidence type="ECO:0000256" key="3">
    <source>
        <dbReference type="ARBA" id="ARBA00006001"/>
    </source>
</evidence>
<feature type="binding site" evidence="18">
    <location>
        <begin position="59"/>
        <end position="63"/>
    </location>
    <ligand>
        <name>(6S)-NADPHX</name>
        <dbReference type="ChEBI" id="CHEBI:64076"/>
    </ligand>
</feature>
<comment type="function">
    <text evidence="17">Catalyzes the dehydration of the S-form of NAD(P)HX at the expense of ADP, which is converted to AMP. Together with NAD(P)HX epimerase, which catalyzes the epimerization of the S- and R-forms, the enzyme allows the repair of both epimers of NAD(P)HX, a damaged form of NAD(P)H that is a result of enzymatic or heat-dependent hydration.</text>
</comment>
<dbReference type="SUPFAM" id="SSF64153">
    <property type="entry name" value="YjeF N-terminal domain-like"/>
    <property type="match status" value="1"/>
</dbReference>
<keyword evidence="8 17" id="KW-0521">NADP</keyword>
<dbReference type="InterPro" id="IPR030677">
    <property type="entry name" value="Nnr"/>
</dbReference>
<feature type="binding site" evidence="17">
    <location>
        <position position="431"/>
    </location>
    <ligand>
        <name>AMP</name>
        <dbReference type="ChEBI" id="CHEBI:456215"/>
    </ligand>
</feature>
<keyword evidence="23" id="KW-1185">Reference proteome</keyword>
<dbReference type="RefSeq" id="WP_347306168.1">
    <property type="nucleotide sequence ID" value="NZ_JBAJEX010000001.1"/>
</dbReference>
<evidence type="ECO:0000256" key="17">
    <source>
        <dbReference type="HAMAP-Rule" id="MF_01965"/>
    </source>
</evidence>
<comment type="catalytic activity">
    <reaction evidence="16 17 19">
        <text>(6S)-NADPHX + ADP = AMP + phosphate + NADPH + H(+)</text>
        <dbReference type="Rhea" id="RHEA:32235"/>
        <dbReference type="ChEBI" id="CHEBI:15378"/>
        <dbReference type="ChEBI" id="CHEBI:43474"/>
        <dbReference type="ChEBI" id="CHEBI:57783"/>
        <dbReference type="ChEBI" id="CHEBI:64076"/>
        <dbReference type="ChEBI" id="CHEBI:456215"/>
        <dbReference type="ChEBI" id="CHEBI:456216"/>
        <dbReference type="EC" id="4.2.1.136"/>
    </reaction>
</comment>
<feature type="binding site" evidence="17">
    <location>
        <position position="255"/>
    </location>
    <ligand>
        <name>(6S)-NADPHX</name>
        <dbReference type="ChEBI" id="CHEBI:64076"/>
    </ligand>
</feature>
<comment type="cofactor">
    <cofactor evidence="18 19">
        <name>K(+)</name>
        <dbReference type="ChEBI" id="CHEBI:29103"/>
    </cofactor>
    <text evidence="18 19">Binds 1 potassium ion per subunit.</text>
</comment>
<feature type="binding site" evidence="18">
    <location>
        <begin position="126"/>
        <end position="132"/>
    </location>
    <ligand>
        <name>(6S)-NADPHX</name>
        <dbReference type="ChEBI" id="CHEBI:64076"/>
    </ligand>
</feature>
<dbReference type="Gene3D" id="3.40.50.10260">
    <property type="entry name" value="YjeF N-terminal domain"/>
    <property type="match status" value="1"/>
</dbReference>
<reference evidence="22 23" key="1">
    <citation type="submission" date="2024-02" db="EMBL/GenBank/DDBJ databases">
        <title>New thermophilic sulfur-oxidizing bacteria from a hot springs of the Uzon caldera (Kamchatka, Russia).</title>
        <authorList>
            <person name="Dukat A.M."/>
            <person name="Elcheninov A.G."/>
            <person name="Frolov E.N."/>
        </authorList>
    </citation>
    <scope>NUCLEOTIDE SEQUENCE [LARGE SCALE GENOMIC DNA]</scope>
    <source>
        <strain evidence="22 23">AK1</strain>
    </source>
</reference>
<keyword evidence="13" id="KW-0511">Multifunctional enzyme</keyword>
<dbReference type="PANTHER" id="PTHR12592">
    <property type="entry name" value="ATP-DEPENDENT (S)-NAD(P)H-HYDRATE DEHYDRATASE FAMILY MEMBER"/>
    <property type="match status" value="1"/>
</dbReference>
<comment type="function">
    <text evidence="18">Catalyzes the epimerization of the S- and R-forms of NAD(P)HX, a damaged form of NAD(P)H that is a result of enzymatic or heat-dependent hydration. This is a prerequisite for the S-specific NAD(P)H-hydrate dehydratase to allow the repair of both epimers of NAD(P)HX.</text>
</comment>
<comment type="similarity">
    <text evidence="3 19">In the N-terminal section; belongs to the NnrE/AIBP family.</text>
</comment>
<evidence type="ECO:0000256" key="7">
    <source>
        <dbReference type="ARBA" id="ARBA00022840"/>
    </source>
</evidence>
<organism evidence="22 23">
    <name type="scientific">Thiobacter aerophilum</name>
    <dbReference type="NCBI Taxonomy" id="3121275"/>
    <lineage>
        <taxon>Bacteria</taxon>
        <taxon>Pseudomonadati</taxon>
        <taxon>Pseudomonadota</taxon>
        <taxon>Betaproteobacteria</taxon>
        <taxon>Burkholderiales</taxon>
        <taxon>Thiobacteraceae</taxon>
        <taxon>Thiobacter</taxon>
    </lineage>
</organism>
<comment type="catalytic activity">
    <reaction evidence="2 18 19">
        <text>(6R)-NADPHX = (6S)-NADPHX</text>
        <dbReference type="Rhea" id="RHEA:32227"/>
        <dbReference type="ChEBI" id="CHEBI:64076"/>
        <dbReference type="ChEBI" id="CHEBI:64077"/>
        <dbReference type="EC" id="5.1.99.6"/>
    </reaction>
</comment>
<comment type="similarity">
    <text evidence="17">Belongs to the NnrD/CARKD family.</text>
</comment>
<feature type="binding site" evidence="17">
    <location>
        <position position="432"/>
    </location>
    <ligand>
        <name>(6S)-NADPHX</name>
        <dbReference type="ChEBI" id="CHEBI:64076"/>
    </ligand>
</feature>
<evidence type="ECO:0000256" key="15">
    <source>
        <dbReference type="ARBA" id="ARBA00048238"/>
    </source>
</evidence>
<feature type="binding site" evidence="17">
    <location>
        <position position="365"/>
    </location>
    <ligand>
        <name>(6S)-NADPHX</name>
        <dbReference type="ChEBI" id="CHEBI:64076"/>
    </ligand>
</feature>
<evidence type="ECO:0000259" key="20">
    <source>
        <dbReference type="PROSITE" id="PS51383"/>
    </source>
</evidence>
<comment type="caution">
    <text evidence="22">The sequence shown here is derived from an EMBL/GenBank/DDBJ whole genome shotgun (WGS) entry which is preliminary data.</text>
</comment>
<dbReference type="Gene3D" id="3.40.1190.20">
    <property type="match status" value="1"/>
</dbReference>
<evidence type="ECO:0000256" key="2">
    <source>
        <dbReference type="ARBA" id="ARBA00000909"/>
    </source>
</evidence>
<dbReference type="InterPro" id="IPR036652">
    <property type="entry name" value="YjeF_N_dom_sf"/>
</dbReference>
<feature type="binding site" evidence="17">
    <location>
        <begin position="402"/>
        <end position="406"/>
    </location>
    <ligand>
        <name>AMP</name>
        <dbReference type="ChEBI" id="CHEBI:456215"/>
    </ligand>
</feature>
<evidence type="ECO:0000256" key="16">
    <source>
        <dbReference type="ARBA" id="ARBA00049209"/>
    </source>
</evidence>
<dbReference type="HAMAP" id="MF_01966">
    <property type="entry name" value="NADHX_epimerase"/>
    <property type="match status" value="1"/>
</dbReference>
<keyword evidence="10 17" id="KW-0520">NAD</keyword>
<sequence length="498" mass="51611">MSHPLPIYPAAGIREIERAVPIGPDSPSLMERAGLACAELARTLATDPRPILVLAGPGNNGGDALVAARWLKQWFYRVEVVSRADEARLPPDAATALAAWRAVGGSCQPDLPEKRDWGLVIDGLFGIGLTRPLDAPYADWVQRVNALAVPILALDVPSGLDADTGCSHGVAIRAQHTVTFLALKPGLLTANGPDHCGQLHLRTLDVLAPMYHPASGWLLDEHLVRGLLPPRPLNSHKGLFGSVGILGGAAGMTGAALLAGRAALHVGAGRVYLGLLDDDAPAVDPLQPELMLRPAGHLLDAPHLNVLVAGPGLGRSAAAVGYLQHVLAADAPLVLDADALNLIAASDALKARIAQRKAPTLMTPHPAEAARLVGASIGDVLCQRVEIASLIAVRFNAFVALKGVGTVCAMPNATWFINASGNPGLASPGTGDVLAGILGALLAQGLSPRDALLLGVYLHGAAADRLRERGIGPVGMTASEVIGAARDLLNEWVYGLSR</sequence>
<evidence type="ECO:0000313" key="23">
    <source>
        <dbReference type="Proteomes" id="UP001482231"/>
    </source>
</evidence>